<sequence length="250" mass="28293">NGKVSKDAVVGLAELNDSELARWIEKEVAFPNGMVDRIATVTSDQQRQKLLEDFGIQDQWPVFCEPYRQWVLEDSFSMGRPSFEKVGVTFTENITAFELMKLRILNGGHAAIAYPGALLDIHFVHDAMTHELIQAYLAKLELEEIIPIVPPVPGIELPKYFVQIQERFSNPQIGDTIPRLCQEGSDRQPKFILPSIKDRLSKGLEIKGLALESAMWCRYCFGESETGKAINIDDLHSKRLQKNAQEAQNH</sequence>
<dbReference type="PANTHER" id="PTHR43362">
    <property type="entry name" value="MANNITOL DEHYDROGENASE DSF1-RELATED"/>
    <property type="match status" value="1"/>
</dbReference>
<feature type="non-terminal residue" evidence="4">
    <location>
        <position position="1"/>
    </location>
</feature>
<dbReference type="InterPro" id="IPR013131">
    <property type="entry name" value="Mannitol_DH_N"/>
</dbReference>
<keyword evidence="1" id="KW-0560">Oxidoreductase</keyword>
<dbReference type="PRINTS" id="PR00084">
    <property type="entry name" value="MTLDHDRGNASE"/>
</dbReference>
<dbReference type="PANTHER" id="PTHR43362:SF1">
    <property type="entry name" value="MANNITOL DEHYDROGENASE 2-RELATED"/>
    <property type="match status" value="1"/>
</dbReference>
<evidence type="ECO:0000256" key="1">
    <source>
        <dbReference type="ARBA" id="ARBA00023002"/>
    </source>
</evidence>
<accession>A0A383AQY0</accession>
<dbReference type="Gene3D" id="1.10.1040.10">
    <property type="entry name" value="N-(1-d-carboxylethyl)-l-norvaline Dehydrogenase, domain 2"/>
    <property type="match status" value="1"/>
</dbReference>
<name>A0A383AQY0_9ZZZZ</name>
<dbReference type="InterPro" id="IPR036291">
    <property type="entry name" value="NAD(P)-bd_dom_sf"/>
</dbReference>
<dbReference type="AlphaFoldDB" id="A0A383AQY0"/>
<dbReference type="InterPro" id="IPR008927">
    <property type="entry name" value="6-PGluconate_DH-like_C_sf"/>
</dbReference>
<feature type="domain" description="Mannitol dehydrogenase C-terminal" evidence="3">
    <location>
        <begin position="93"/>
        <end position="249"/>
    </location>
</feature>
<feature type="domain" description="Mannitol dehydrogenase N-terminal" evidence="2">
    <location>
        <begin position="1"/>
        <end position="85"/>
    </location>
</feature>
<dbReference type="EMBL" id="UINC01193752">
    <property type="protein sequence ID" value="SVE09518.1"/>
    <property type="molecule type" value="Genomic_DNA"/>
</dbReference>
<gene>
    <name evidence="4" type="ORF">METZ01_LOCUS462372</name>
</gene>
<dbReference type="SUPFAM" id="SSF48179">
    <property type="entry name" value="6-phosphogluconate dehydrogenase C-terminal domain-like"/>
    <property type="match status" value="1"/>
</dbReference>
<dbReference type="InterPro" id="IPR013118">
    <property type="entry name" value="Mannitol_DH_C"/>
</dbReference>
<dbReference type="GO" id="GO:0016616">
    <property type="term" value="F:oxidoreductase activity, acting on the CH-OH group of donors, NAD or NADP as acceptor"/>
    <property type="evidence" value="ECO:0007669"/>
    <property type="project" value="TreeGrafter"/>
</dbReference>
<feature type="non-terminal residue" evidence="4">
    <location>
        <position position="250"/>
    </location>
</feature>
<dbReference type="Pfam" id="PF01232">
    <property type="entry name" value="Mannitol_dh"/>
    <property type="match status" value="1"/>
</dbReference>
<dbReference type="Pfam" id="PF08125">
    <property type="entry name" value="Mannitol_dh_C"/>
    <property type="match status" value="1"/>
</dbReference>
<evidence type="ECO:0000259" key="2">
    <source>
        <dbReference type="Pfam" id="PF01232"/>
    </source>
</evidence>
<evidence type="ECO:0000259" key="3">
    <source>
        <dbReference type="Pfam" id="PF08125"/>
    </source>
</evidence>
<proteinExistence type="predicted"/>
<dbReference type="InterPro" id="IPR013328">
    <property type="entry name" value="6PGD_dom2"/>
</dbReference>
<dbReference type="Gene3D" id="3.40.50.720">
    <property type="entry name" value="NAD(P)-binding Rossmann-like Domain"/>
    <property type="match status" value="1"/>
</dbReference>
<protein>
    <submittedName>
        <fullName evidence="4">Uncharacterized protein</fullName>
    </submittedName>
</protein>
<reference evidence="4" key="1">
    <citation type="submission" date="2018-05" db="EMBL/GenBank/DDBJ databases">
        <authorList>
            <person name="Lanie J.A."/>
            <person name="Ng W.-L."/>
            <person name="Kazmierczak K.M."/>
            <person name="Andrzejewski T.M."/>
            <person name="Davidsen T.M."/>
            <person name="Wayne K.J."/>
            <person name="Tettelin H."/>
            <person name="Glass J.I."/>
            <person name="Rusch D."/>
            <person name="Podicherti R."/>
            <person name="Tsui H.-C.T."/>
            <person name="Winkler M.E."/>
        </authorList>
    </citation>
    <scope>NUCLEOTIDE SEQUENCE</scope>
</reference>
<dbReference type="InterPro" id="IPR000669">
    <property type="entry name" value="Mannitol_DH"/>
</dbReference>
<evidence type="ECO:0000313" key="4">
    <source>
        <dbReference type="EMBL" id="SVE09518.1"/>
    </source>
</evidence>
<organism evidence="4">
    <name type="scientific">marine metagenome</name>
    <dbReference type="NCBI Taxonomy" id="408172"/>
    <lineage>
        <taxon>unclassified sequences</taxon>
        <taxon>metagenomes</taxon>
        <taxon>ecological metagenomes</taxon>
    </lineage>
</organism>
<dbReference type="InterPro" id="IPR050988">
    <property type="entry name" value="Mannitol_DH/Oxidoreductase"/>
</dbReference>
<dbReference type="SUPFAM" id="SSF51735">
    <property type="entry name" value="NAD(P)-binding Rossmann-fold domains"/>
    <property type="match status" value="1"/>
</dbReference>